<gene>
    <name evidence="6" type="ORF">BaRGS_00009731</name>
</gene>
<feature type="compositionally biased region" description="Polar residues" evidence="4">
    <location>
        <begin position="173"/>
        <end position="183"/>
    </location>
</feature>
<protein>
    <recommendedName>
        <fullName evidence="5">FLYWCH-type domain-containing protein</fullName>
    </recommendedName>
</protein>
<feature type="compositionally biased region" description="Basic and acidic residues" evidence="4">
    <location>
        <begin position="356"/>
        <end position="368"/>
    </location>
</feature>
<evidence type="ECO:0000313" key="7">
    <source>
        <dbReference type="Proteomes" id="UP001519460"/>
    </source>
</evidence>
<keyword evidence="7" id="KW-1185">Reference proteome</keyword>
<name>A0ABD0LHT7_9CAEN</name>
<evidence type="ECO:0000256" key="1">
    <source>
        <dbReference type="ARBA" id="ARBA00022723"/>
    </source>
</evidence>
<feature type="compositionally biased region" description="Polar residues" evidence="4">
    <location>
        <begin position="24"/>
        <end position="40"/>
    </location>
</feature>
<feature type="compositionally biased region" description="Basic residues" evidence="4">
    <location>
        <begin position="384"/>
        <end position="396"/>
    </location>
</feature>
<dbReference type="Gene3D" id="2.20.25.240">
    <property type="match status" value="4"/>
</dbReference>
<feature type="compositionally biased region" description="Low complexity" evidence="4">
    <location>
        <begin position="370"/>
        <end position="383"/>
    </location>
</feature>
<keyword evidence="1" id="KW-0479">Metal-binding</keyword>
<feature type="domain" description="FLYWCH-type" evidence="5">
    <location>
        <begin position="433"/>
        <end position="497"/>
    </location>
</feature>
<dbReference type="PANTHER" id="PTHR20956:SF12">
    <property type="entry name" value="FLYWCH-TYPE DOMAIN-CONTAINING PROTEIN"/>
    <property type="match status" value="1"/>
</dbReference>
<feature type="compositionally biased region" description="Low complexity" evidence="4">
    <location>
        <begin position="197"/>
        <end position="206"/>
    </location>
</feature>
<feature type="region of interest" description="Disordered" evidence="4">
    <location>
        <begin position="814"/>
        <end position="834"/>
    </location>
</feature>
<feature type="domain" description="FLYWCH-type" evidence="5">
    <location>
        <begin position="712"/>
        <end position="773"/>
    </location>
</feature>
<evidence type="ECO:0000256" key="2">
    <source>
        <dbReference type="ARBA" id="ARBA00022771"/>
    </source>
</evidence>
<dbReference type="InterPro" id="IPR007588">
    <property type="entry name" value="Znf_FLYWCH"/>
</dbReference>
<feature type="compositionally biased region" description="Acidic residues" evidence="4">
    <location>
        <begin position="237"/>
        <end position="250"/>
    </location>
</feature>
<feature type="region of interest" description="Disordered" evidence="4">
    <location>
        <begin position="490"/>
        <end position="511"/>
    </location>
</feature>
<feature type="non-terminal residue" evidence="6">
    <location>
        <position position="1153"/>
    </location>
</feature>
<feature type="region of interest" description="Disordered" evidence="4">
    <location>
        <begin position="344"/>
        <end position="410"/>
    </location>
</feature>
<reference evidence="6 7" key="1">
    <citation type="journal article" date="2023" name="Sci. Data">
        <title>Genome assembly of the Korean intertidal mud-creeper Batillaria attramentaria.</title>
        <authorList>
            <person name="Patra A.K."/>
            <person name="Ho P.T."/>
            <person name="Jun S."/>
            <person name="Lee S.J."/>
            <person name="Kim Y."/>
            <person name="Won Y.J."/>
        </authorList>
    </citation>
    <scope>NUCLEOTIDE SEQUENCE [LARGE SCALE GENOMIC DNA]</scope>
    <source>
        <strain evidence="6">Wonlab-2016</strain>
    </source>
</reference>
<evidence type="ECO:0000256" key="4">
    <source>
        <dbReference type="SAM" id="MobiDB-lite"/>
    </source>
</evidence>
<sequence>MASPNKQFFVQIIGLKNNEENTDRSSSSTITHEANSEDSQLPGSLVMTVESVKQENDSEIIEAENQLSPAKKPKILGNNFKNCQTVKSPTGASVQKSQTGEIDVKNFQLVTFHYDASKTSADVEKDTGVCSEKANSGISNITEGRRLQRKVAERKSWCKTQQTQPRTEKSPLIVSTSLTGNRHQSARRKVPHLHENTQTSKTTTTTPPRNSEKSQEVAATRKTPLRARKKVRRLISDDESDSEKEAELGNESDGTSTTVESDSDEEFTIPDDEDEDSDGDSVIETSDGDEWVVYEVFPSSSPRGKDKLFDSLGDKTHLHWRCAVRAGKGKQNCRASVMQVGDKFHRSKQPHVHAIPADEKEAPKDKSHPQHSQPSSSAPVSPRRSARASTLRKKKFQNTEKASHSSEISSISLKYADSSAVDEGITYEVKPAASQRKRDKLFDSLGFSYIMGRRSEAGDKTIWKCPSHSKRSKTPNCRASVMQVGDKFYRSKDSHNHEKSPGKKPVPDKDHLKSEREAKHLEAFKQRWEEAADLGITFKVVPCATIRRRDKLVDSLGFYYVSRGERSKDGKTFTVWRCPAYGGKCKTCPARVMQDGDRFFCSKVRHTHEKPAAGKLGPSRREMQRRIKEERKQNPDQSTKKRSDSTKWKNNRLLGMSTSLLSSAEENGDKSVVHTDNNDSELSMSMTYLKEEDSELVMMDSDVRYEIIPSGSTRGRDKLFDSRGYCYVIRRGSVSGDRVYWRCPIHNGKVKYCPANVVQEGDKFYRSKTDHVHECNFGPVLAIAPPGSEIYRIAQEYQRTQQLVESAIEAAEIKNTQDVQPRKKPRRPPTQDLLEEDINVEDPSGRYRIVKAGSMRGHNKLFDNEGYSYAFKHKMKDGAIKWRCTIRNKTYRSCRASVLQRGSHFEQYSGPHIHPAKEGEEVANIISQKLRQAVERQPHKASSVLITEVLEEFLQGMPCPTLPSLNSLSRVIRYHRSRILEKSSGVDITNPDMKGYRMIGSQTPTVGKEVMEALARELQEDGAVALEEVESEVVESEVVESEIHQKVHYHCSSQSRIMEKNSGNVDPVNPQMKRYRMIGLLMAVVGKDEMEALVRELQEDEEDFLFLGDKVPFFRVSVNPHDGGTGRVPAWHALSNSSIHQQDYQNHLLPLLK</sequence>
<comment type="caution">
    <text evidence="6">The sequence shown here is derived from an EMBL/GenBank/DDBJ whole genome shotgun (WGS) entry which is preliminary data.</text>
</comment>
<evidence type="ECO:0000259" key="5">
    <source>
        <dbReference type="Pfam" id="PF04500"/>
    </source>
</evidence>
<proteinExistence type="predicted"/>
<feature type="compositionally biased region" description="Basic and acidic residues" evidence="4">
    <location>
        <begin position="619"/>
        <end position="647"/>
    </location>
</feature>
<evidence type="ECO:0000256" key="3">
    <source>
        <dbReference type="ARBA" id="ARBA00022833"/>
    </source>
</evidence>
<feature type="compositionally biased region" description="Acidic residues" evidence="4">
    <location>
        <begin position="261"/>
        <end position="292"/>
    </location>
</feature>
<evidence type="ECO:0000313" key="6">
    <source>
        <dbReference type="EMBL" id="KAK7498922.1"/>
    </source>
</evidence>
<feature type="compositionally biased region" description="Basic residues" evidence="4">
    <location>
        <begin position="223"/>
        <end position="233"/>
    </location>
</feature>
<dbReference type="Pfam" id="PF04500">
    <property type="entry name" value="FLYWCH"/>
    <property type="match status" value="2"/>
</dbReference>
<dbReference type="GO" id="GO:0008270">
    <property type="term" value="F:zinc ion binding"/>
    <property type="evidence" value="ECO:0007669"/>
    <property type="project" value="UniProtKB-KW"/>
</dbReference>
<organism evidence="6 7">
    <name type="scientific">Batillaria attramentaria</name>
    <dbReference type="NCBI Taxonomy" id="370345"/>
    <lineage>
        <taxon>Eukaryota</taxon>
        <taxon>Metazoa</taxon>
        <taxon>Spiralia</taxon>
        <taxon>Lophotrochozoa</taxon>
        <taxon>Mollusca</taxon>
        <taxon>Gastropoda</taxon>
        <taxon>Caenogastropoda</taxon>
        <taxon>Sorbeoconcha</taxon>
        <taxon>Cerithioidea</taxon>
        <taxon>Batillariidae</taxon>
        <taxon>Batillaria</taxon>
    </lineage>
</organism>
<dbReference type="PANTHER" id="PTHR20956">
    <property type="entry name" value="HEH2P"/>
    <property type="match status" value="1"/>
</dbReference>
<dbReference type="AlphaFoldDB" id="A0ABD0LHT7"/>
<feature type="region of interest" description="Disordered" evidence="4">
    <location>
        <begin position="17"/>
        <end position="40"/>
    </location>
</feature>
<dbReference type="Proteomes" id="UP001519460">
    <property type="component" value="Unassembled WGS sequence"/>
</dbReference>
<feature type="region of interest" description="Disordered" evidence="4">
    <location>
        <begin position="152"/>
        <end position="308"/>
    </location>
</feature>
<accession>A0ABD0LHT7</accession>
<dbReference type="EMBL" id="JACVVK020000047">
    <property type="protein sequence ID" value="KAK7498922.1"/>
    <property type="molecule type" value="Genomic_DNA"/>
</dbReference>
<keyword evidence="2" id="KW-0863">Zinc-finger</keyword>
<keyword evidence="3" id="KW-0862">Zinc</keyword>
<feature type="region of interest" description="Disordered" evidence="4">
    <location>
        <begin position="610"/>
        <end position="648"/>
    </location>
</feature>